<proteinExistence type="predicted"/>
<evidence type="ECO:0000256" key="2">
    <source>
        <dbReference type="SAM" id="Phobius"/>
    </source>
</evidence>
<sequence length="214" mass="23882">MTTSPDTPNNESSNENAHSKYESEQTIVSGEIKAAVQHLTESDPSLSALLSEKVLNTITTVAISSVSEHHSGPYPPARQLRDYNEILPEGASRLFSMTEDEQKHRHFMERRMLELDHENMLLKHKVSMSEIAVKESSLKVLGWQVFRRQTYALTLSVAVLGIGFWLMKNNEPGFGVGVIATNFVAIALAFLHDRKKKTESTDSAPPNDNTHPPE</sequence>
<comment type="caution">
    <text evidence="3">The sequence shown here is derived from an EMBL/GenBank/DDBJ whole genome shotgun (WGS) entry which is preliminary data.</text>
</comment>
<evidence type="ECO:0000313" key="4">
    <source>
        <dbReference type="Proteomes" id="UP000520592"/>
    </source>
</evidence>
<dbReference type="Pfam" id="PF10097">
    <property type="entry name" value="DUF2335"/>
    <property type="match status" value="1"/>
</dbReference>
<dbReference type="EMBL" id="JACAQD010000023">
    <property type="protein sequence ID" value="NWC34582.1"/>
    <property type="molecule type" value="Genomic_DNA"/>
</dbReference>
<organism evidence="3 4">
    <name type="scientific">Pseudomonas gingeri</name>
    <dbReference type="NCBI Taxonomy" id="117681"/>
    <lineage>
        <taxon>Bacteria</taxon>
        <taxon>Pseudomonadati</taxon>
        <taxon>Pseudomonadota</taxon>
        <taxon>Gammaproteobacteria</taxon>
        <taxon>Pseudomonadales</taxon>
        <taxon>Pseudomonadaceae</taxon>
        <taxon>Pseudomonas</taxon>
    </lineage>
</organism>
<protein>
    <submittedName>
        <fullName evidence="3">DUF2335 domain-containing protein</fullName>
    </submittedName>
</protein>
<gene>
    <name evidence="3" type="ORF">HX876_19540</name>
</gene>
<feature type="transmembrane region" description="Helical" evidence="2">
    <location>
        <begin position="150"/>
        <end position="167"/>
    </location>
</feature>
<dbReference type="RefSeq" id="WP_177056097.1">
    <property type="nucleotide sequence ID" value="NZ_JACAPS010000006.1"/>
</dbReference>
<feature type="transmembrane region" description="Helical" evidence="2">
    <location>
        <begin position="173"/>
        <end position="191"/>
    </location>
</feature>
<reference evidence="3 4" key="1">
    <citation type="submission" date="2020-04" db="EMBL/GenBank/DDBJ databases">
        <title>Molecular characterization of pseudomonads from Agaricus bisporus reveal novel blotch 2 pathogens in Western Europe.</title>
        <authorList>
            <person name="Taparia T."/>
            <person name="Krijger M."/>
            <person name="Haynes E."/>
            <person name="Elpinstone J.G."/>
            <person name="Noble R."/>
            <person name="Van Der Wolf J."/>
        </authorList>
    </citation>
    <scope>NUCLEOTIDE SEQUENCE [LARGE SCALE GENOMIC DNA]</scope>
    <source>
        <strain evidence="3 4">IPO3737</strain>
    </source>
</reference>
<accession>A0A7Y8CKU7</accession>
<dbReference type="AlphaFoldDB" id="A0A7Y8CKU7"/>
<keyword evidence="2" id="KW-0472">Membrane</keyword>
<keyword evidence="2" id="KW-1133">Transmembrane helix</keyword>
<feature type="region of interest" description="Disordered" evidence="1">
    <location>
        <begin position="1"/>
        <end position="24"/>
    </location>
</feature>
<dbReference type="InterPro" id="IPR019284">
    <property type="entry name" value="RP532"/>
</dbReference>
<evidence type="ECO:0000313" key="3">
    <source>
        <dbReference type="EMBL" id="NWC34582.1"/>
    </source>
</evidence>
<feature type="compositionally biased region" description="Polar residues" evidence="1">
    <location>
        <begin position="1"/>
        <end position="16"/>
    </location>
</feature>
<dbReference type="Proteomes" id="UP000520592">
    <property type="component" value="Unassembled WGS sequence"/>
</dbReference>
<keyword evidence="2" id="KW-0812">Transmembrane</keyword>
<name>A0A7Y8CKU7_9PSED</name>
<evidence type="ECO:0000256" key="1">
    <source>
        <dbReference type="SAM" id="MobiDB-lite"/>
    </source>
</evidence>